<feature type="region of interest" description="Disordered" evidence="5">
    <location>
        <begin position="844"/>
        <end position="869"/>
    </location>
</feature>
<dbReference type="PANTHER" id="PTHR22706:SF1">
    <property type="entry name" value="ASSEMBLY FACTOR FOR SPINDLE MICROTUBULES"/>
    <property type="match status" value="1"/>
</dbReference>
<feature type="compositionally biased region" description="Low complexity" evidence="5">
    <location>
        <begin position="2360"/>
        <end position="2386"/>
    </location>
</feature>
<dbReference type="GO" id="GO:0007051">
    <property type="term" value="P:spindle organization"/>
    <property type="evidence" value="ECO:0007669"/>
    <property type="project" value="TreeGrafter"/>
</dbReference>
<feature type="region of interest" description="Disordered" evidence="5">
    <location>
        <begin position="2046"/>
        <end position="2065"/>
    </location>
</feature>
<feature type="region of interest" description="Disordered" evidence="5">
    <location>
        <begin position="3706"/>
        <end position="3752"/>
    </location>
</feature>
<reference evidence="6 7" key="1">
    <citation type="journal article" date="2010" name="Nature">
        <title>The Ectocarpus genome and the independent evolution of multicellularity in brown algae.</title>
        <authorList>
            <person name="Cock J.M."/>
            <person name="Sterck L."/>
            <person name="Rouze P."/>
            <person name="Scornet D."/>
            <person name="Allen A.E."/>
            <person name="Amoutzias G."/>
            <person name="Anthouard V."/>
            <person name="Artiguenave F."/>
            <person name="Aury J.M."/>
            <person name="Badger J.H."/>
            <person name="Beszteri B."/>
            <person name="Billiau K."/>
            <person name="Bonnet E."/>
            <person name="Bothwell J.H."/>
            <person name="Bowler C."/>
            <person name="Boyen C."/>
            <person name="Brownlee C."/>
            <person name="Carrano C.J."/>
            <person name="Charrier B."/>
            <person name="Cho G.Y."/>
            <person name="Coelho S.M."/>
            <person name="Collen J."/>
            <person name="Corre E."/>
            <person name="Da Silva C."/>
            <person name="Delage L."/>
            <person name="Delaroque N."/>
            <person name="Dittami S.M."/>
            <person name="Doulbeau S."/>
            <person name="Elias M."/>
            <person name="Farnham G."/>
            <person name="Gachon C.M."/>
            <person name="Gschloessl B."/>
            <person name="Heesch S."/>
            <person name="Jabbari K."/>
            <person name="Jubin C."/>
            <person name="Kawai H."/>
            <person name="Kimura K."/>
            <person name="Kloareg B."/>
            <person name="Kupper F.C."/>
            <person name="Lang D."/>
            <person name="Le Bail A."/>
            <person name="Leblanc C."/>
            <person name="Lerouge P."/>
            <person name="Lohr M."/>
            <person name="Lopez P.J."/>
            <person name="Martens C."/>
            <person name="Maumus F."/>
            <person name="Michel G."/>
            <person name="Miranda-Saavedra D."/>
            <person name="Morales J."/>
            <person name="Moreau H."/>
            <person name="Motomura T."/>
            <person name="Nagasato C."/>
            <person name="Napoli C.A."/>
            <person name="Nelson D.R."/>
            <person name="Nyvall-Collen P."/>
            <person name="Peters A.F."/>
            <person name="Pommier C."/>
            <person name="Potin P."/>
            <person name="Poulain J."/>
            <person name="Quesneville H."/>
            <person name="Read B."/>
            <person name="Rensing S.A."/>
            <person name="Ritter A."/>
            <person name="Rousvoal S."/>
            <person name="Samanta M."/>
            <person name="Samson G."/>
            <person name="Schroeder D.C."/>
            <person name="Segurens B."/>
            <person name="Strittmatter M."/>
            <person name="Tonon T."/>
            <person name="Tregear J.W."/>
            <person name="Valentin K."/>
            <person name="von Dassow P."/>
            <person name="Yamagishi T."/>
            <person name="Van de Peer Y."/>
            <person name="Wincker P."/>
        </authorList>
    </citation>
    <scope>NUCLEOTIDE SEQUENCE [LARGE SCALE GENOMIC DNA]</scope>
    <source>
        <strain evidence="7">Ec32 / CCAP1310/4</strain>
    </source>
</reference>
<feature type="region of interest" description="Disordered" evidence="5">
    <location>
        <begin position="628"/>
        <end position="765"/>
    </location>
</feature>
<feature type="compositionally biased region" description="Low complexity" evidence="5">
    <location>
        <begin position="844"/>
        <end position="853"/>
    </location>
</feature>
<feature type="compositionally biased region" description="Basic residues" evidence="5">
    <location>
        <begin position="3968"/>
        <end position="3983"/>
    </location>
</feature>
<dbReference type="eggNOG" id="ENOG502R6Q0">
    <property type="taxonomic scope" value="Eukaryota"/>
</dbReference>
<dbReference type="OrthoDB" id="191834at2759"/>
<evidence type="ECO:0000256" key="1">
    <source>
        <dbReference type="ARBA" id="ARBA00004496"/>
    </source>
</evidence>
<dbReference type="Gene3D" id="2.30.30.140">
    <property type="match status" value="1"/>
</dbReference>
<dbReference type="GO" id="GO:0051295">
    <property type="term" value="P:establishment of meiotic spindle localization"/>
    <property type="evidence" value="ECO:0007669"/>
    <property type="project" value="TreeGrafter"/>
</dbReference>
<dbReference type="InterPro" id="IPR000048">
    <property type="entry name" value="IQ_motif_EF-hand-BS"/>
</dbReference>
<feature type="compositionally biased region" description="Gly residues" evidence="5">
    <location>
        <begin position="194"/>
        <end position="203"/>
    </location>
</feature>
<feature type="compositionally biased region" description="Basic residues" evidence="5">
    <location>
        <begin position="1202"/>
        <end position="1212"/>
    </location>
</feature>
<feature type="compositionally biased region" description="Gly residues" evidence="5">
    <location>
        <begin position="2794"/>
        <end position="2813"/>
    </location>
</feature>
<keyword evidence="2" id="KW-0963">Cytoplasm</keyword>
<feature type="compositionally biased region" description="Basic and acidic residues" evidence="5">
    <location>
        <begin position="1177"/>
        <end position="1190"/>
    </location>
</feature>
<accession>D7FK07</accession>
<organism evidence="6 7">
    <name type="scientific">Ectocarpus siliculosus</name>
    <name type="common">Brown alga</name>
    <name type="synonym">Conferva siliculosa</name>
    <dbReference type="NCBI Taxonomy" id="2880"/>
    <lineage>
        <taxon>Eukaryota</taxon>
        <taxon>Sar</taxon>
        <taxon>Stramenopiles</taxon>
        <taxon>Ochrophyta</taxon>
        <taxon>PX clade</taxon>
        <taxon>Phaeophyceae</taxon>
        <taxon>Ectocarpales</taxon>
        <taxon>Ectocarpaceae</taxon>
        <taxon>Ectocarpus</taxon>
    </lineage>
</organism>
<feature type="compositionally biased region" description="Basic and acidic residues" evidence="5">
    <location>
        <begin position="3725"/>
        <end position="3744"/>
    </location>
</feature>
<proteinExistence type="predicted"/>
<dbReference type="CDD" id="cd19757">
    <property type="entry name" value="Bbox1"/>
    <property type="match status" value="3"/>
</dbReference>
<evidence type="ECO:0000313" key="6">
    <source>
        <dbReference type="EMBL" id="CBJ49096.1"/>
    </source>
</evidence>
<feature type="region of interest" description="Disordered" evidence="5">
    <location>
        <begin position="921"/>
        <end position="1078"/>
    </location>
</feature>
<feature type="region of interest" description="Disordered" evidence="5">
    <location>
        <begin position="2604"/>
        <end position="2632"/>
    </location>
</feature>
<keyword evidence="7" id="KW-1185">Reference proteome</keyword>
<comment type="subcellular location">
    <subcellularLocation>
        <location evidence="1">Cytoplasm</location>
    </subcellularLocation>
</comment>
<evidence type="ECO:0000256" key="2">
    <source>
        <dbReference type="ARBA" id="ARBA00022490"/>
    </source>
</evidence>
<feature type="region of interest" description="Disordered" evidence="5">
    <location>
        <begin position="3624"/>
        <end position="3669"/>
    </location>
</feature>
<feature type="region of interest" description="Disordered" evidence="5">
    <location>
        <begin position="339"/>
        <end position="486"/>
    </location>
</feature>
<dbReference type="PANTHER" id="PTHR22706">
    <property type="entry name" value="ASSEMBLY FACTOR FOR SPINDLE MICROTUBULES"/>
    <property type="match status" value="1"/>
</dbReference>
<dbReference type="PROSITE" id="PS50096">
    <property type="entry name" value="IQ"/>
    <property type="match status" value="6"/>
</dbReference>
<feature type="compositionally biased region" description="Basic and acidic residues" evidence="5">
    <location>
        <begin position="2046"/>
        <end position="2056"/>
    </location>
</feature>
<dbReference type="Proteomes" id="UP000002630">
    <property type="component" value="Linkage Group LG13"/>
</dbReference>
<feature type="compositionally biased region" description="Low complexity" evidence="5">
    <location>
        <begin position="975"/>
        <end position="995"/>
    </location>
</feature>
<name>D7FK07_ECTSI</name>
<dbReference type="InParanoid" id="D7FK07"/>
<evidence type="ECO:0000256" key="5">
    <source>
        <dbReference type="SAM" id="MobiDB-lite"/>
    </source>
</evidence>
<feature type="region of interest" description="Disordered" evidence="5">
    <location>
        <begin position="164"/>
        <end position="208"/>
    </location>
</feature>
<feature type="compositionally biased region" description="Gly residues" evidence="5">
    <location>
        <begin position="2613"/>
        <end position="2632"/>
    </location>
</feature>
<gene>
    <name evidence="6" type="ORF">Esi_0139_0040</name>
</gene>
<feature type="region of interest" description="Disordered" evidence="5">
    <location>
        <begin position="1170"/>
        <end position="1222"/>
    </location>
</feature>
<feature type="region of interest" description="Disordered" evidence="5">
    <location>
        <begin position="2343"/>
        <end position="2401"/>
    </location>
</feature>
<dbReference type="GO" id="GO:0005516">
    <property type="term" value="F:calmodulin binding"/>
    <property type="evidence" value="ECO:0007669"/>
    <property type="project" value="UniProtKB-KW"/>
</dbReference>
<dbReference type="InterPro" id="IPR051185">
    <property type="entry name" value="ASPM"/>
</dbReference>
<feature type="compositionally biased region" description="Basic residues" evidence="5">
    <location>
        <begin position="3795"/>
        <end position="3806"/>
    </location>
</feature>
<feature type="compositionally biased region" description="Low complexity" evidence="5">
    <location>
        <begin position="3379"/>
        <end position="3408"/>
    </location>
</feature>
<dbReference type="GO" id="GO:0000922">
    <property type="term" value="C:spindle pole"/>
    <property type="evidence" value="ECO:0007669"/>
    <property type="project" value="TreeGrafter"/>
</dbReference>
<dbReference type="Gene3D" id="1.20.5.190">
    <property type="match status" value="1"/>
</dbReference>
<feature type="compositionally biased region" description="Basic and acidic residues" evidence="5">
    <location>
        <begin position="3807"/>
        <end position="3842"/>
    </location>
</feature>
<protein>
    <submittedName>
        <fullName evidence="6">Calmodulin-binding WW domain protein</fullName>
    </submittedName>
</protein>
<keyword evidence="4" id="KW-0112">Calmodulin-binding</keyword>
<feature type="compositionally biased region" description="Basic and acidic residues" evidence="5">
    <location>
        <begin position="3936"/>
        <end position="3946"/>
    </location>
</feature>
<evidence type="ECO:0000313" key="7">
    <source>
        <dbReference type="Proteomes" id="UP000002630"/>
    </source>
</evidence>
<keyword evidence="3" id="KW-0677">Repeat</keyword>
<dbReference type="SMART" id="SM00015">
    <property type="entry name" value="IQ"/>
    <property type="match status" value="8"/>
</dbReference>
<dbReference type="GO" id="GO:0005737">
    <property type="term" value="C:cytoplasm"/>
    <property type="evidence" value="ECO:0007669"/>
    <property type="project" value="UniProtKB-SubCell"/>
</dbReference>
<feature type="compositionally biased region" description="Basic residues" evidence="5">
    <location>
        <begin position="716"/>
        <end position="733"/>
    </location>
</feature>
<dbReference type="CDD" id="cd04508">
    <property type="entry name" value="Tudor_SF"/>
    <property type="match status" value="1"/>
</dbReference>
<feature type="region of interest" description="Disordered" evidence="5">
    <location>
        <begin position="3788"/>
        <end position="3846"/>
    </location>
</feature>
<evidence type="ECO:0000256" key="3">
    <source>
        <dbReference type="ARBA" id="ARBA00022737"/>
    </source>
</evidence>
<feature type="region of interest" description="Disordered" evidence="5">
    <location>
        <begin position="255"/>
        <end position="275"/>
    </location>
</feature>
<feature type="region of interest" description="Disordered" evidence="5">
    <location>
        <begin position="2794"/>
        <end position="2821"/>
    </location>
</feature>
<dbReference type="STRING" id="2880.D7FK07"/>
<feature type="compositionally biased region" description="Polar residues" evidence="5">
    <location>
        <begin position="3073"/>
        <end position="3083"/>
    </location>
</feature>
<dbReference type="EMBL" id="FN649738">
    <property type="protein sequence ID" value="CBJ49096.1"/>
    <property type="molecule type" value="Genomic_DNA"/>
</dbReference>
<feature type="compositionally biased region" description="Basic residues" evidence="5">
    <location>
        <begin position="1019"/>
        <end position="1030"/>
    </location>
</feature>
<dbReference type="EMBL" id="FN647992">
    <property type="protein sequence ID" value="CBJ49096.1"/>
    <property type="molecule type" value="Genomic_DNA"/>
</dbReference>
<dbReference type="GO" id="GO:0000278">
    <property type="term" value="P:mitotic cell cycle"/>
    <property type="evidence" value="ECO:0007669"/>
    <property type="project" value="TreeGrafter"/>
</dbReference>
<sequence length="3983" mass="437915">MATDTAGAAGVCAVAEPGGDDDDDDDGWLFAAACSDGIGGSPDAIGRYAAIIKDVDAHVYRRGMAVLAMGKALGRELGKLSGSSASVQKFRQECGGAGGVLDSVLDILGQCTVTSRTKAGRRRGKAPALLAGCGVADALAIRTNCCALVSLLASALLETAATRTTGSNGAENVQVAPRPDQNTDSPRMEENDKLGGGGGGGGDCEGRGADPLFQAASHGVGVDVCTAFVPMSAKPNPDVVCLVRKKGWAARQQQQQQHVQPTEGPVGTITTRNSNHSRVCGINSLLKTKQRWARRTPGARLGGSTPVCEAATASSDHPQKCNGLKAAKGQHLDRVALNVAHPSGRGRNRDTKHTGEVVSGGALPREHSPSSETRQWRPRHHQSVSDRLASPPRLSRVGGGGTPAPGPRQPGRSPPSEGRRKVDNGNTVLPLGLSSPVHQDRNIPIPENVWHTVSVSRRKHRKEAPAGERSPPAITLTPGARSERFRTQPPVRPAVLFGSDPVRESEFNTYWGKDNNAFAADAKLGYQVPRLWFPHAKPGQARDHLEGRASASAGVSMPGPRPRASGGADQPIGSDAVVQEYQQMQAFRTYSALAQTRPSSAEPLHGVEANAALVSTLGRLPEEEDAAIAQEWSPRRGRRPRRLLRAAAATQQQHDDLGQQMLASPSAGGGRRRTRDSSSRSPRPGRKERVGRRPDNAPSVPRSPRTGTSLSCSPARRGRGRKRRRRVGRRGGGGKRTFQGPHGDDDDTLSLHTASDGGSSGRRSFEASRFLPYGLSPSPARRYDPAAAKPLGNLGGPFMLPGSPYRTYRAKHYRLLRAQSSERAAARARREKLRESLDKWWVPRSRSADGAGPRRARRHGSGSSGMTSPLLRGGGFGLLQSRVTQKVALGYQLPRDRCSASGRERAAAAAAEQALRAMYKPVPEPMSPGRADRNRKTTAHLRLSDSLSDEEEITYHDDDVSPRPPSAGHGDILYGDSGSDSSVAAYDDSDAAASGRGREGFPVTRHFARSGMRWPSPPKRARARPSHYQRRYPASLGRTRDDGRRRRCRHQMAEESRGGRAHGGCHSWSPPRTRTQSYGAFPTVTTASSSRNTTAFDREEGRETAHSGYDYYFQDGAGYERAAGYSSHRHRSLSPFLLPLDPYRGSRTVVRAGSLVSRRDAAAAEVSSRRAALANRRASESRVAAERPTTEDAPTSFSSPGHGRRGKQRTRTRGVDVGSLGGGGQGYGWATSGAIQEEDEELRGDRIRRFLPSVESMSRELEAIKRADAAMREEQLAQVQLNTNALPLALLLVHPGGAARVRDFVARALSLWQREKSRARMTQALARWKAFRLFLSMHYSKPLGGALSDIYLEEEREGVQFKIDSSIRKDRRCFWAASIAIQTRWRMLPKRAFFRLLKKEVKRVQTHFRMWSDRRVYLFFKRQRQTIMAQSFARLVIWRPKWCRFRVIPPVIQRFVRGHLARQKVRRMRQAQYRALEVTMGKAVPFQTAWRGFAARRALRALQEEKDKEFHAAVLLQRAWYRRMNQFPAFVLVSCLRIMDKSDTDNARSARLFDLSLRARLLQRTYRRRYRFRQRRAAILIQSWWRIRTGSDFVARLRAEKWASRKLRCWLTACMKQKHHASWLIALCWLRSRPGRLLIHLQDFRQREEEEWWKVWREGRDLAAAKLQGAVRGQRVRRELWAERAAVFVQRIVRGYIHRARARKRLEERRKEQAGDYVFELLEEGIRKETSRRAWIRASAGDKLRACGRGLATRMVLKRAAERVRVEILMAIRLQRSWRYRRGMLASIRQALKELRRMKSPFASVGPRVEDVAAASIAAASVHLNPRNGPAGCGLWRLCRRLGCDGDVFPLLKSAGISGSEGLRGLFDQDLRKLGISDVPLAKQRHGGGSGGGNGEGVFEAEKLRALLIGLVCTADPAQPRRNMIRKVFLECFGAAMAQRADNFSAALSEGGPGERAEVTAHQLRRYFGLCGTPSTAKARLPSLITPTPEDEHRRASANDRRRLASSLSFLSAGADRVCFLYCVPPAETRAGGGPATKLLEDLRSLPEKADNEKQQQRARRAARGDTFEVMDEHRRAMMAVATSLYDILQHLTELGHASKIVRRAYRSHAGRSLLALSRHELALKRHYDGYLLERGTNHVKVEWERARKAEAEEQQRQYEEWLRQEEKRHVEEELYRWGVLRYGWREEDLEGVPGVKVYRLYKRVQAKWDAAEVGPRGPDMVDMLQEESEVYPLYRYEDEMAARKLVRAGRAYIARRVLYILRRDKMRLEKERLERIEWERAERIADQHVTARLPLVTVSAKRYFHATPDELNDDPYIEGEFEPPSDDHLSLWVGFLVDARTPARPSKTGSTGRGRKGNNNRGSTAAAANGPSSGGSSSRASQATSPTRGEGASGGQWRGPAGEGWMRGEVFLVNPTEVVSAEGVKRYPKGTFGIRYLDTGEEIPDVPRDCIRALTLTPGMKVEARYGGGLDYYPGVIEGVNTRNGLALSYSVKYEDGDTEKVVKRGHIAPFPEEVAALDAVAAELRGKAAVRRDRAKFLQRRRAVVASAWRERVQKAEDDYLAAATAAAVVAEATPKKQASGKGGARGHHFASAAVAARRVGGAKGKRGSTGVRGGVRAGNGRGGSGRDVSGGGDVDALACIGMIEAAERLHTETRPRVAVALKIDYTRQATRFGCSQVQTSAGLLWKSNVTKAFTRGRPRYTFEESAAMRKVQAAWAGFMGRRAFRDQLAKQSIRGLAMVCINEASSHAWIGHEEEGLTIEMWLLRAGVSPPDAHRVAAGATKALSQLAASRGGGGGGGAGYGSKAGGKSGGNRRAQPSSVSCSAFRNWLGGSSRGVAAAAAAAAAATAAAGGAVRTGGGVASGAAGDAKLLKLGLESTVDRRRVMAVVMKEEPNPSLINWFEGPTDHKTVSAAIAAGEAQAFKLVWKTFPGNQSRAESMSKRVAASKYPVTRMQLTAWLKRHDGRPGVAQSSMSEQLVDVAVTSSREAESAAYEVYRLFCQRLSILASNMRLTGLRSAITHAAAKADGILATHADAAFDGSKDNTGEGNLAAKMGSSSSLLKGSRRKDGSSSVDAASGNSKDGRKQATAALQALKGKLGDVGEAEDAASRTWAHARAALVLRTEGVSVALRWVSAAKAIQVAFRGFRCRSSYRALLARRRRAATMIQSAERRKRACATAADLREQRASPWEQLWDDENGRLYFFFKAYVPGAKDTGESYWDPPDEPFRPMIRDRLSGALVQAWPQLERELLEAVGAAPGYCMQCKTEKATRVCDQCTFGGRKKPAWGGGKYHLCFVCFAERHADTPELTSHTFTPVHTPGSGELTCSLCDRPASRRCRGLELPERALVVAARMLQNARLAAVLEGTAARGHPPHPSSSSSRSPGVPNSSSAATTKASSSTATGGSISLGGGSNSNKTRRAGDPPVSREEFERILAVCDLPYSLTWADATYELCNGEVGVQGEVEAYGGYGEGKAKEKKRKVLRTSEQFWAAFGAALVSAGDDCDDLLCGECWESVHKRGVRASHRWEGFRTGSPACVACRRSPAERKCNVCNDLLCAPCFIESHARGKKQRHSWRTCLEEPLELPRCSECHRRVGDRRCESCEVDLCDSCQAFTHARTCPHANEEGRKGSSTAGGDHSGKHAPKRASSSGAVGCGGRHPAVTKRQKRETDEIFASLTLEGTELKGDLRTLYALDRILGVVEDSSEDTATTEAGAAKQQKKRNGGENETNTKEEGEEDKEKGEEEEEEIDEMPLVCDVCGKTPDVECEECGTVYCSNTWVGNPGCFIRDHERGNRRKHTKRGYTHAKDLLKRAKRKEKEEKERKERESRQNGEARRDEKANRKRRLKLAQERELARELRLQKEAKKELKRRIRRRKARAAGLNPSLLPRLRVKATEFASKRGFFLSQHPNFLSVRIPPGIAMTTRRLVDALRGHERAAGRRDIDTIGGDGRGRRSPKGAARDRSRSRTRSPAKKRHRKRLK</sequence>
<feature type="region of interest" description="Disordered" evidence="5">
    <location>
        <begin position="3052"/>
        <end position="3089"/>
    </location>
</feature>
<feature type="compositionally biased region" description="Basic residues" evidence="5">
    <location>
        <begin position="635"/>
        <end position="644"/>
    </location>
</feature>
<feature type="region of interest" description="Disordered" evidence="5">
    <location>
        <begin position="537"/>
        <end position="572"/>
    </location>
</feature>
<evidence type="ECO:0000256" key="4">
    <source>
        <dbReference type="ARBA" id="ARBA00022860"/>
    </source>
</evidence>
<feature type="region of interest" description="Disordered" evidence="5">
    <location>
        <begin position="3936"/>
        <end position="3983"/>
    </location>
</feature>
<feature type="region of interest" description="Disordered" evidence="5">
    <location>
        <begin position="3370"/>
        <end position="3428"/>
    </location>
</feature>
<feature type="compositionally biased region" description="Basic and acidic residues" evidence="5">
    <location>
        <begin position="685"/>
        <end position="695"/>
    </location>
</feature>